<dbReference type="OrthoDB" id="2836053at2759"/>
<name>A0A5C3LRX7_9AGAR</name>
<reference evidence="1 2" key="1">
    <citation type="journal article" date="2019" name="Nat. Ecol. Evol.">
        <title>Megaphylogeny resolves global patterns of mushroom evolution.</title>
        <authorList>
            <person name="Varga T."/>
            <person name="Krizsan K."/>
            <person name="Foldi C."/>
            <person name="Dima B."/>
            <person name="Sanchez-Garcia M."/>
            <person name="Sanchez-Ramirez S."/>
            <person name="Szollosi G.J."/>
            <person name="Szarkandi J.G."/>
            <person name="Papp V."/>
            <person name="Albert L."/>
            <person name="Andreopoulos W."/>
            <person name="Angelini C."/>
            <person name="Antonin V."/>
            <person name="Barry K.W."/>
            <person name="Bougher N.L."/>
            <person name="Buchanan P."/>
            <person name="Buyck B."/>
            <person name="Bense V."/>
            <person name="Catcheside P."/>
            <person name="Chovatia M."/>
            <person name="Cooper J."/>
            <person name="Damon W."/>
            <person name="Desjardin D."/>
            <person name="Finy P."/>
            <person name="Geml J."/>
            <person name="Haridas S."/>
            <person name="Hughes K."/>
            <person name="Justo A."/>
            <person name="Karasinski D."/>
            <person name="Kautmanova I."/>
            <person name="Kiss B."/>
            <person name="Kocsube S."/>
            <person name="Kotiranta H."/>
            <person name="LaButti K.M."/>
            <person name="Lechner B.E."/>
            <person name="Liimatainen K."/>
            <person name="Lipzen A."/>
            <person name="Lukacs Z."/>
            <person name="Mihaltcheva S."/>
            <person name="Morgado L.N."/>
            <person name="Niskanen T."/>
            <person name="Noordeloos M.E."/>
            <person name="Ohm R.A."/>
            <person name="Ortiz-Santana B."/>
            <person name="Ovrebo C."/>
            <person name="Racz N."/>
            <person name="Riley R."/>
            <person name="Savchenko A."/>
            <person name="Shiryaev A."/>
            <person name="Soop K."/>
            <person name="Spirin V."/>
            <person name="Szebenyi C."/>
            <person name="Tomsovsky M."/>
            <person name="Tulloss R.E."/>
            <person name="Uehling J."/>
            <person name="Grigoriev I.V."/>
            <person name="Vagvolgyi C."/>
            <person name="Papp T."/>
            <person name="Martin F.M."/>
            <person name="Miettinen O."/>
            <person name="Hibbett D.S."/>
            <person name="Nagy L.G."/>
        </authorList>
    </citation>
    <scope>NUCLEOTIDE SEQUENCE [LARGE SCALE GENOMIC DNA]</scope>
    <source>
        <strain evidence="1 2">CBS 166.37</strain>
    </source>
</reference>
<dbReference type="Proteomes" id="UP000308652">
    <property type="component" value="Unassembled WGS sequence"/>
</dbReference>
<evidence type="ECO:0000313" key="2">
    <source>
        <dbReference type="Proteomes" id="UP000308652"/>
    </source>
</evidence>
<evidence type="ECO:0000313" key="1">
    <source>
        <dbReference type="EMBL" id="TFK35670.1"/>
    </source>
</evidence>
<dbReference type="EMBL" id="ML213619">
    <property type="protein sequence ID" value="TFK35670.1"/>
    <property type="molecule type" value="Genomic_DNA"/>
</dbReference>
<accession>A0A5C3LRX7</accession>
<sequence>MMSEEVFPLNVMRKIMECIWITSMPNKERIQFMGVAPLVSRTWRDMFTGISYKDVFIPSLKYYDFYMRLLSASPASPPLRSSASLSAGDLETEVPSSLNPRTTCHTLNFRVEEVFLPDVPATYTPMADIPGSTVNYIAYHRLIPRLQGIYIEWHDTMYNMFFEPRTKSGIDVPLINVYTEMRFIFPWAAVRAGVDRLVESFRKRDEHEAELRRTVSHLFHPRPTSQEMDRRMESEALSIRKAELIGSVTRIAMKGMGVDLKVLEKDPKAETDCFIEVKDVKEGTNPQLVKEFLPLSREQQFLVLNAVVEPQMHRVPMRI</sequence>
<gene>
    <name evidence="1" type="ORF">BDQ12DRAFT_304088</name>
</gene>
<protein>
    <submittedName>
        <fullName evidence="1">Uncharacterized protein</fullName>
    </submittedName>
</protein>
<organism evidence="1 2">
    <name type="scientific">Crucibulum laeve</name>
    <dbReference type="NCBI Taxonomy" id="68775"/>
    <lineage>
        <taxon>Eukaryota</taxon>
        <taxon>Fungi</taxon>
        <taxon>Dikarya</taxon>
        <taxon>Basidiomycota</taxon>
        <taxon>Agaricomycotina</taxon>
        <taxon>Agaricomycetes</taxon>
        <taxon>Agaricomycetidae</taxon>
        <taxon>Agaricales</taxon>
        <taxon>Agaricineae</taxon>
        <taxon>Nidulariaceae</taxon>
        <taxon>Crucibulum</taxon>
    </lineage>
</organism>
<proteinExistence type="predicted"/>
<keyword evidence="2" id="KW-1185">Reference proteome</keyword>
<dbReference type="AlphaFoldDB" id="A0A5C3LRX7"/>